<gene>
    <name evidence="2" type="ORF">C1E23_16525</name>
</gene>
<feature type="transmembrane region" description="Helical" evidence="1">
    <location>
        <begin position="113"/>
        <end position="135"/>
    </location>
</feature>
<evidence type="ECO:0000313" key="2">
    <source>
        <dbReference type="EMBL" id="RZQ51993.1"/>
    </source>
</evidence>
<dbReference type="AlphaFoldDB" id="A0A4Q7IIQ9"/>
<keyword evidence="1" id="KW-1133">Transmembrane helix</keyword>
<keyword evidence="1" id="KW-0472">Membrane</keyword>
<comment type="caution">
    <text evidence="2">The sequence shown here is derived from an EMBL/GenBank/DDBJ whole genome shotgun (WGS) entry which is preliminary data.</text>
</comment>
<dbReference type="EMBL" id="PPSX01000068">
    <property type="protein sequence ID" value="RZQ51993.1"/>
    <property type="molecule type" value="Genomic_DNA"/>
</dbReference>
<organism evidence="2 3">
    <name type="scientific">Pseudoalteromonas phenolica</name>
    <dbReference type="NCBI Taxonomy" id="161398"/>
    <lineage>
        <taxon>Bacteria</taxon>
        <taxon>Pseudomonadati</taxon>
        <taxon>Pseudomonadota</taxon>
        <taxon>Gammaproteobacteria</taxon>
        <taxon>Alteromonadales</taxon>
        <taxon>Pseudoalteromonadaceae</taxon>
        <taxon>Pseudoalteromonas</taxon>
    </lineage>
</organism>
<proteinExistence type="predicted"/>
<evidence type="ECO:0000256" key="1">
    <source>
        <dbReference type="SAM" id="Phobius"/>
    </source>
</evidence>
<accession>A0A4Q7IIQ9</accession>
<sequence>MTPSINNKEKALPKKLPFELYFQDGDNQIACKANLLNGKEYVYINDELVSEKRNLGFKSKHTFEYEGADWTVVFDVINMLTSETECLILKGKKKVGRKALKPFAQNPKLMMKAFAAFFCYGLIFGAGFATVGYFIGRWFGSTL</sequence>
<protein>
    <submittedName>
        <fullName evidence="2">Uncharacterized protein</fullName>
    </submittedName>
</protein>
<reference evidence="2 3" key="1">
    <citation type="submission" date="2018-01" db="EMBL/GenBank/DDBJ databases">
        <title>Co-occurrence of chitin degradation, pigmentation and bioactivity in marine Pseudoalteromonas.</title>
        <authorList>
            <person name="Paulsen S."/>
            <person name="Gram L."/>
            <person name="Machado H."/>
        </authorList>
    </citation>
    <scope>NUCLEOTIDE SEQUENCE [LARGE SCALE GENOMIC DNA]</scope>
    <source>
        <strain evidence="2 3">S3898</strain>
    </source>
</reference>
<dbReference type="RefSeq" id="WP_130256625.1">
    <property type="nucleotide sequence ID" value="NZ_PPSX01000068.1"/>
</dbReference>
<dbReference type="Proteomes" id="UP000291338">
    <property type="component" value="Unassembled WGS sequence"/>
</dbReference>
<name>A0A4Q7IIQ9_9GAMM</name>
<keyword evidence="1" id="KW-0812">Transmembrane</keyword>
<evidence type="ECO:0000313" key="3">
    <source>
        <dbReference type="Proteomes" id="UP000291338"/>
    </source>
</evidence>